<dbReference type="Proteomes" id="UP001549162">
    <property type="component" value="Unassembled WGS sequence"/>
</dbReference>
<organism evidence="1 2">
    <name type="scientific">Peptoniphilus olsenii</name>
    <dbReference type="NCBI Taxonomy" id="411570"/>
    <lineage>
        <taxon>Bacteria</taxon>
        <taxon>Bacillati</taxon>
        <taxon>Bacillota</taxon>
        <taxon>Tissierellia</taxon>
        <taxon>Tissierellales</taxon>
        <taxon>Peptoniphilaceae</taxon>
        <taxon>Peptoniphilus</taxon>
    </lineage>
</organism>
<name>A0ABV2J835_9FIRM</name>
<gene>
    <name evidence="1" type="ORF">ABID14_000559</name>
</gene>
<dbReference type="InterPro" id="IPR001920">
    <property type="entry name" value="Asp/Glu_race"/>
</dbReference>
<comment type="caution">
    <text evidence="1">The sequence shown here is derived from an EMBL/GenBank/DDBJ whole genome shotgun (WGS) entry which is preliminary data.</text>
</comment>
<sequence>MQVAVTAGTPVDTELGKILLEQNYFETISYPVASSPKEQDRLQFLGKEVLENKICEIIDDAKTKGAKALFIYCNSLSTAINYKKIEKDKDFKIITPLEIYKNYAQNYNNLAIIGANSQSVYGIEKVLKGVNNNLNLITIGFLPIVLEIEAKNKPELIVQKLGLKSLFKFFEGVNIASNKIDKIILGCTHFPYVKEEISKYTSLDILDPADDMIKELKNFSSIKNIL</sequence>
<dbReference type="InterPro" id="IPR033134">
    <property type="entry name" value="Asp/Glu_racemase_AS_2"/>
</dbReference>
<dbReference type="RefSeq" id="WP_354366975.1">
    <property type="nucleotide sequence ID" value="NZ_JBEPMA010000002.1"/>
</dbReference>
<protein>
    <submittedName>
        <fullName evidence="1">Glutamate racemase</fullName>
    </submittedName>
</protein>
<proteinExistence type="predicted"/>
<dbReference type="EMBL" id="JBEPMA010000002">
    <property type="protein sequence ID" value="MET3616934.1"/>
    <property type="molecule type" value="Genomic_DNA"/>
</dbReference>
<evidence type="ECO:0000313" key="2">
    <source>
        <dbReference type="Proteomes" id="UP001549162"/>
    </source>
</evidence>
<dbReference type="Gene3D" id="3.40.50.1860">
    <property type="match status" value="1"/>
</dbReference>
<dbReference type="SUPFAM" id="SSF53681">
    <property type="entry name" value="Aspartate/glutamate racemase"/>
    <property type="match status" value="1"/>
</dbReference>
<dbReference type="PROSITE" id="PS00924">
    <property type="entry name" value="ASP_GLU_RACEMASE_2"/>
    <property type="match status" value="1"/>
</dbReference>
<accession>A0ABV2J835</accession>
<keyword evidence="2" id="KW-1185">Reference proteome</keyword>
<evidence type="ECO:0000313" key="1">
    <source>
        <dbReference type="EMBL" id="MET3616934.1"/>
    </source>
</evidence>
<reference evidence="1 2" key="1">
    <citation type="submission" date="2024-06" db="EMBL/GenBank/DDBJ databases">
        <title>Genomic Encyclopedia of Type Strains, Phase IV (KMG-IV): sequencing the most valuable type-strain genomes for metagenomic binning, comparative biology and taxonomic classification.</title>
        <authorList>
            <person name="Goeker M."/>
        </authorList>
    </citation>
    <scope>NUCLEOTIDE SEQUENCE [LARGE SCALE GENOMIC DNA]</scope>
    <source>
        <strain evidence="1 2">DSM 21460</strain>
    </source>
</reference>